<keyword evidence="2" id="KW-0472">Membrane</keyword>
<evidence type="ECO:0000256" key="1">
    <source>
        <dbReference type="SAM" id="MobiDB-lite"/>
    </source>
</evidence>
<keyword evidence="5" id="KW-1185">Reference proteome</keyword>
<feature type="chain" id="PRO_5040468592" description="Transmembrane protein" evidence="3">
    <location>
        <begin position="17"/>
        <end position="344"/>
    </location>
</feature>
<accession>A0A9P5Y359</accession>
<keyword evidence="3" id="KW-0732">Signal</keyword>
<feature type="compositionally biased region" description="Polar residues" evidence="1">
    <location>
        <begin position="299"/>
        <end position="308"/>
    </location>
</feature>
<feature type="signal peptide" evidence="3">
    <location>
        <begin position="1"/>
        <end position="16"/>
    </location>
</feature>
<evidence type="ECO:0000313" key="5">
    <source>
        <dbReference type="Proteomes" id="UP000807353"/>
    </source>
</evidence>
<sequence length="344" mass="36348">MSMLLVLLGIASMVSAQQAVCTRSDAQWVRNSMGQNPCTVAGYLGSLCTSTGRLVGIPPLSSGNHYLGPNVLNADNACRCSTVFYSLLAACSICQSRNYLGWSEYKENCTTVYPGLGSFPTELPAGTSVPAYAYQDVVRSDSFDPTRAQQSPTPPESSGTAHPTGTATAGGDSGAGAGAGSNGGSGTSGKGKGKVRKALGGVTIGIIVACFVVVTFICTVVGWYIRRRRRNQACNAPPPQQSKVDYGPVPISTPYYPTQANYSYSPYIPPPTGNAHYGQSDPTNYSPVHSPGPNRSYYDPTNPNTYNTMAGPPTHMGYTDYHPQPGYTYYPPNQGRYSVVPQAG</sequence>
<proteinExistence type="predicted"/>
<dbReference type="OrthoDB" id="2576311at2759"/>
<feature type="region of interest" description="Disordered" evidence="1">
    <location>
        <begin position="143"/>
        <end position="194"/>
    </location>
</feature>
<keyword evidence="2" id="KW-0812">Transmembrane</keyword>
<evidence type="ECO:0000256" key="2">
    <source>
        <dbReference type="SAM" id="Phobius"/>
    </source>
</evidence>
<evidence type="ECO:0000256" key="3">
    <source>
        <dbReference type="SAM" id="SignalP"/>
    </source>
</evidence>
<organism evidence="4 5">
    <name type="scientific">Collybia nuda</name>
    <dbReference type="NCBI Taxonomy" id="64659"/>
    <lineage>
        <taxon>Eukaryota</taxon>
        <taxon>Fungi</taxon>
        <taxon>Dikarya</taxon>
        <taxon>Basidiomycota</taxon>
        <taxon>Agaricomycotina</taxon>
        <taxon>Agaricomycetes</taxon>
        <taxon>Agaricomycetidae</taxon>
        <taxon>Agaricales</taxon>
        <taxon>Tricholomatineae</taxon>
        <taxon>Clitocybaceae</taxon>
        <taxon>Collybia</taxon>
    </lineage>
</organism>
<dbReference type="AlphaFoldDB" id="A0A9P5Y359"/>
<name>A0A9P5Y359_9AGAR</name>
<feature type="region of interest" description="Disordered" evidence="1">
    <location>
        <begin position="272"/>
        <end position="311"/>
    </location>
</feature>
<feature type="transmembrane region" description="Helical" evidence="2">
    <location>
        <begin position="198"/>
        <end position="225"/>
    </location>
</feature>
<keyword evidence="2" id="KW-1133">Transmembrane helix</keyword>
<protein>
    <recommendedName>
        <fullName evidence="6">Transmembrane protein</fullName>
    </recommendedName>
</protein>
<feature type="compositionally biased region" description="Low complexity" evidence="1">
    <location>
        <begin position="159"/>
        <end position="170"/>
    </location>
</feature>
<gene>
    <name evidence="4" type="ORF">BDZ94DRAFT_1371479</name>
</gene>
<feature type="compositionally biased region" description="Gly residues" evidence="1">
    <location>
        <begin position="171"/>
        <end position="190"/>
    </location>
</feature>
<dbReference type="EMBL" id="MU150284">
    <property type="protein sequence ID" value="KAF9461427.1"/>
    <property type="molecule type" value="Genomic_DNA"/>
</dbReference>
<evidence type="ECO:0008006" key="6">
    <source>
        <dbReference type="Google" id="ProtNLM"/>
    </source>
</evidence>
<reference evidence="4" key="1">
    <citation type="submission" date="2020-11" db="EMBL/GenBank/DDBJ databases">
        <authorList>
            <consortium name="DOE Joint Genome Institute"/>
            <person name="Ahrendt S."/>
            <person name="Riley R."/>
            <person name="Andreopoulos W."/>
            <person name="Labutti K."/>
            <person name="Pangilinan J."/>
            <person name="Ruiz-Duenas F.J."/>
            <person name="Barrasa J.M."/>
            <person name="Sanchez-Garcia M."/>
            <person name="Camarero S."/>
            <person name="Miyauchi S."/>
            <person name="Serrano A."/>
            <person name="Linde D."/>
            <person name="Babiker R."/>
            <person name="Drula E."/>
            <person name="Ayuso-Fernandez I."/>
            <person name="Pacheco R."/>
            <person name="Padilla G."/>
            <person name="Ferreira P."/>
            <person name="Barriuso J."/>
            <person name="Kellner H."/>
            <person name="Castanera R."/>
            <person name="Alfaro M."/>
            <person name="Ramirez L."/>
            <person name="Pisabarro A.G."/>
            <person name="Kuo A."/>
            <person name="Tritt A."/>
            <person name="Lipzen A."/>
            <person name="He G."/>
            <person name="Yan M."/>
            <person name="Ng V."/>
            <person name="Cullen D."/>
            <person name="Martin F."/>
            <person name="Rosso M.-N."/>
            <person name="Henrissat B."/>
            <person name="Hibbett D."/>
            <person name="Martinez A.T."/>
            <person name="Grigoriev I.V."/>
        </authorList>
    </citation>
    <scope>NUCLEOTIDE SEQUENCE</scope>
    <source>
        <strain evidence="4">CBS 247.69</strain>
    </source>
</reference>
<comment type="caution">
    <text evidence="4">The sequence shown here is derived from an EMBL/GenBank/DDBJ whole genome shotgun (WGS) entry which is preliminary data.</text>
</comment>
<dbReference type="Proteomes" id="UP000807353">
    <property type="component" value="Unassembled WGS sequence"/>
</dbReference>
<evidence type="ECO:0000313" key="4">
    <source>
        <dbReference type="EMBL" id="KAF9461427.1"/>
    </source>
</evidence>